<accession>A0A646HMR2</accession>
<name>A0A646HMR2_9BACT</name>
<evidence type="ECO:0000313" key="2">
    <source>
        <dbReference type="Proteomes" id="UP000420635"/>
    </source>
</evidence>
<dbReference type="Proteomes" id="UP000420635">
    <property type="component" value="Unassembled WGS sequence"/>
</dbReference>
<organism evidence="1 2">
    <name type="scientific">Segatella copri</name>
    <dbReference type="NCBI Taxonomy" id="165179"/>
    <lineage>
        <taxon>Bacteria</taxon>
        <taxon>Pseudomonadati</taxon>
        <taxon>Bacteroidota</taxon>
        <taxon>Bacteroidia</taxon>
        <taxon>Bacteroidales</taxon>
        <taxon>Prevotellaceae</taxon>
        <taxon>Segatella</taxon>
    </lineage>
</organism>
<sequence>MTDNRQTTGGEEKDKARCGFIYRVTFKEPPEQTGERDFFFTSLSAIYERFSPEQIGCKVSRLWNIGVSDGNPYTGAKTTVTREPLHTKRQNKARTACFTPSDDKLHQ</sequence>
<proteinExistence type="predicted"/>
<gene>
    <name evidence="1" type="ORF">F7D59_01405</name>
</gene>
<dbReference type="RefSeq" id="WP_153114107.1">
    <property type="nucleotide sequence ID" value="NZ_VZAS01000183.1"/>
</dbReference>
<evidence type="ECO:0000313" key="1">
    <source>
        <dbReference type="EMBL" id="MQN88558.1"/>
    </source>
</evidence>
<dbReference type="EMBL" id="VZBQ01000011">
    <property type="protein sequence ID" value="MQN88558.1"/>
    <property type="molecule type" value="Genomic_DNA"/>
</dbReference>
<comment type="caution">
    <text evidence="1">The sequence shown here is derived from an EMBL/GenBank/DDBJ whole genome shotgun (WGS) entry which is preliminary data.</text>
</comment>
<reference evidence="2" key="1">
    <citation type="submission" date="2019-09" db="EMBL/GenBank/DDBJ databases">
        <title>Distinct polysaccharide growth profiles of human intestinal Prevotella copri isolates.</title>
        <authorList>
            <person name="Fehlner-Peach H."/>
            <person name="Magnabosco C."/>
            <person name="Raghavan V."/>
            <person name="Scher J.U."/>
            <person name="Tett A."/>
            <person name="Cox L.M."/>
            <person name="Gottsegen C."/>
            <person name="Watters A."/>
            <person name="Wiltshire- Gordon J.D."/>
            <person name="Segata N."/>
            <person name="Bonneau R."/>
            <person name="Littman D.R."/>
        </authorList>
    </citation>
    <scope>NUCLEOTIDE SEQUENCE [LARGE SCALE GENOMIC DNA]</scope>
    <source>
        <strain evidence="2">iP54</strain>
    </source>
</reference>
<protein>
    <submittedName>
        <fullName evidence="1">Uncharacterized protein</fullName>
    </submittedName>
</protein>
<dbReference type="AlphaFoldDB" id="A0A646HMR2"/>